<dbReference type="InterPro" id="IPR044048">
    <property type="entry name" value="Big_12"/>
</dbReference>
<feature type="domain" description="Bacterial Ig-like" evidence="6">
    <location>
        <begin position="2185"/>
        <end position="2276"/>
    </location>
</feature>
<dbReference type="InterPro" id="IPR001343">
    <property type="entry name" value="Hemolysn_Ca-bd"/>
</dbReference>
<feature type="domain" description="Bacterial Ig-like" evidence="6">
    <location>
        <begin position="1679"/>
        <end position="1774"/>
    </location>
</feature>
<feature type="domain" description="Bacterial Ig-like" evidence="6">
    <location>
        <begin position="3087"/>
        <end position="3178"/>
    </location>
</feature>
<evidence type="ECO:0000313" key="8">
    <source>
        <dbReference type="Proteomes" id="UP001204621"/>
    </source>
</evidence>
<dbReference type="InterPro" id="IPR018511">
    <property type="entry name" value="Hemolysin-typ_Ca-bd_CS"/>
</dbReference>
<feature type="domain" description="DUF4214" evidence="2">
    <location>
        <begin position="4244"/>
        <end position="4312"/>
    </location>
</feature>
<dbReference type="Gene3D" id="2.60.40.10">
    <property type="entry name" value="Immunoglobulins"/>
    <property type="match status" value="9"/>
</dbReference>
<feature type="domain" description="Bacterial Ig-like" evidence="5">
    <location>
        <begin position="3396"/>
        <end position="3489"/>
    </location>
</feature>
<feature type="domain" description="Bacterial Ig" evidence="4">
    <location>
        <begin position="2892"/>
        <end position="2980"/>
    </location>
</feature>
<feature type="domain" description="Bacterial Ig" evidence="4">
    <location>
        <begin position="1511"/>
        <end position="1576"/>
    </location>
</feature>
<feature type="region of interest" description="Disordered" evidence="1">
    <location>
        <begin position="1465"/>
        <end position="1498"/>
    </location>
</feature>
<evidence type="ECO:0000259" key="4">
    <source>
        <dbReference type="Pfam" id="PF17936"/>
    </source>
</evidence>
<feature type="domain" description="Bacterial Ig" evidence="4">
    <location>
        <begin position="2110"/>
        <end position="2175"/>
    </location>
</feature>
<dbReference type="InterPro" id="IPR025592">
    <property type="entry name" value="DUF4347"/>
</dbReference>
<dbReference type="InterPro" id="IPR041498">
    <property type="entry name" value="Big_6"/>
</dbReference>
<evidence type="ECO:0000313" key="7">
    <source>
        <dbReference type="EMBL" id="MCS0661151.1"/>
    </source>
</evidence>
<evidence type="ECO:0000259" key="2">
    <source>
        <dbReference type="Pfam" id="PF13946"/>
    </source>
</evidence>
<accession>A0ABT2D4I3</accession>
<name>A0ABT2D4I3_9BURK</name>
<dbReference type="Proteomes" id="UP001204621">
    <property type="component" value="Unassembled WGS sequence"/>
</dbReference>
<feature type="domain" description="Bacterial Ig-like" evidence="6">
    <location>
        <begin position="1178"/>
        <end position="1272"/>
    </location>
</feature>
<feature type="domain" description="Bacterial Ig-like" evidence="6">
    <location>
        <begin position="1073"/>
        <end position="1172"/>
    </location>
</feature>
<feature type="domain" description="Bacterial Ig-like" evidence="6">
    <location>
        <begin position="3187"/>
        <end position="3278"/>
    </location>
</feature>
<dbReference type="SUPFAM" id="SSF51120">
    <property type="entry name" value="beta-Roll"/>
    <property type="match status" value="2"/>
</dbReference>
<dbReference type="InterPro" id="IPR013783">
    <property type="entry name" value="Ig-like_fold"/>
</dbReference>
<feature type="domain" description="Bacterial Ig-like" evidence="6">
    <location>
        <begin position="564"/>
        <end position="660"/>
    </location>
</feature>
<evidence type="ECO:0000259" key="5">
    <source>
        <dbReference type="Pfam" id="PF19077"/>
    </source>
</evidence>
<dbReference type="PANTHER" id="PTHR34677:SF3">
    <property type="entry name" value="BACTERIAL IG-LIKE DOMAIN-CONTAINING PROTEIN"/>
    <property type="match status" value="1"/>
</dbReference>
<dbReference type="Pfam" id="PF17936">
    <property type="entry name" value="Big_6"/>
    <property type="match status" value="5"/>
</dbReference>
<feature type="domain" description="Bacterial Ig-like" evidence="6">
    <location>
        <begin position="870"/>
        <end position="969"/>
    </location>
</feature>
<dbReference type="RefSeq" id="WP_258814348.1">
    <property type="nucleotide sequence ID" value="NZ_JANUGU010000014.1"/>
</dbReference>
<feature type="domain" description="Bacterial Ig-like" evidence="6">
    <location>
        <begin position="2385"/>
        <end position="2477"/>
    </location>
</feature>
<dbReference type="InterPro" id="IPR011049">
    <property type="entry name" value="Serralysin-like_metalloprot_C"/>
</dbReference>
<gene>
    <name evidence="7" type="ORF">NX778_24060</name>
</gene>
<feature type="domain" description="Bacterial Ig-like" evidence="6">
    <location>
        <begin position="2485"/>
        <end position="2578"/>
    </location>
</feature>
<feature type="domain" description="Bacterial Ig-like" evidence="6">
    <location>
        <begin position="3782"/>
        <end position="3877"/>
    </location>
</feature>
<evidence type="ECO:0000259" key="6">
    <source>
        <dbReference type="Pfam" id="PF19078"/>
    </source>
</evidence>
<dbReference type="InterPro" id="IPR025282">
    <property type="entry name" value="DUF4214"/>
</dbReference>
<dbReference type="Pfam" id="PF13946">
    <property type="entry name" value="DUF4214"/>
    <property type="match status" value="1"/>
</dbReference>
<dbReference type="Pfam" id="PF00353">
    <property type="entry name" value="HemolysinCabind"/>
    <property type="match status" value="3"/>
</dbReference>
<feature type="domain" description="Bacterial Ig-like" evidence="6">
    <location>
        <begin position="2987"/>
        <end position="3078"/>
    </location>
</feature>
<proteinExistence type="predicted"/>
<dbReference type="NCBIfam" id="NF033510">
    <property type="entry name" value="Ca_tandemer"/>
    <property type="match status" value="8"/>
</dbReference>
<feature type="domain" description="Bacterial Ig-like" evidence="6">
    <location>
        <begin position="1884"/>
        <end position="1976"/>
    </location>
</feature>
<feature type="domain" description="Bacterial Ig" evidence="4">
    <location>
        <begin position="2615"/>
        <end position="2676"/>
    </location>
</feature>
<feature type="domain" description="Bacterial Ig" evidence="4">
    <location>
        <begin position="1816"/>
        <end position="1875"/>
    </location>
</feature>
<feature type="domain" description="Bacterial Ig-like" evidence="6">
    <location>
        <begin position="2786"/>
        <end position="2878"/>
    </location>
</feature>
<dbReference type="InterPro" id="IPR038255">
    <property type="entry name" value="PBS_linker_sf"/>
</dbReference>
<reference evidence="7 8" key="1">
    <citation type="submission" date="2022-08" db="EMBL/GenBank/DDBJ databases">
        <title>Reclassification of Massilia species as members of the genera Telluria, Duganella, Pseudoduganella, Mokoshia gen. nov. and Zemynaea gen. nov. using orthogonal and non-orthogonal genome-based approaches.</title>
        <authorList>
            <person name="Bowman J.P."/>
        </authorList>
    </citation>
    <scope>NUCLEOTIDE SEQUENCE [LARGE SCALE GENOMIC DNA]</scope>
    <source>
        <strain evidence="7 8">JCM 31606</strain>
    </source>
</reference>
<feature type="domain" description="Bacterial Ig-like" evidence="6">
    <location>
        <begin position="1378"/>
        <end position="1476"/>
    </location>
</feature>
<feature type="region of interest" description="Disordered" evidence="1">
    <location>
        <begin position="2097"/>
        <end position="2116"/>
    </location>
</feature>
<feature type="domain" description="Bacterial Ig-like" evidence="6">
    <location>
        <begin position="1579"/>
        <end position="1671"/>
    </location>
</feature>
<sequence>MESTLDQHVSRDIAFVFNNVANYQTLLEAFKPGVEVHVLDAQRDGLEQIAAILAGRSGIDGVHVIGHGAPGMLELGTLTLDSSNVGAYAAVLGRIGSSLAPGGDILLYGCDIAAGVAGAQFVGQIAQETGADVAASVDATGGQQLGGNWTLEYQQGDIGAHPEFDAAAVRSLDTLLTIPAAGLKDVTSSMDLTPGNFVTGFTLGSTVAVLPDTGTPPSTHDGIYFDSTADQTTATKDATFTITADNVNLGSFDLTALAFDKYGGAYPAAFLFTVTGYKPDGTVKATLTIQSSANATGYDAPPNFSAFTGIVKYTVEIASQTLINGGTAYPVSNWTFDSFTIANPHGPNVVTTFLGNSIVNVVQSTGANNVIPLLHVNDTDNYQTLTWTQLTAPTHGVLSITGGTAAGGTTDITPGGSITYTPNSAYVGTDTFTIKVYDGFQAVTKTVTVNVVPTAPSAPNLTAGTDSGTSTSDKITKLTVVGFSGTGAVGDSVSTVKVWVDKNNNGVYDSGTDPLATTPMSNGTWSVSSIDVSSLADGTYKVYAQSTGGGQFGALSAAGTFTVDRTKPTVTITSSSTSLTPADTATITFTFSEDPGTSFTWDGTSGDLTVSGGTVSALSGSGTVRTATFTPDGVSTTASVSVVASSYFDVAGNFGNGGSSPAINVIIDTTPPAAPTLLALQAASNTGVNPADNATKLSTPTVTGSAEAGSTVKLYEGATLLGSTTADGSGNWTITTSTLADGSHTLTATAKDAAGNVSTASSGFTIKVDTVAPTLSISNDASSTLKIGQTSTITFTFSEDPGSTFTSTDIAVSGGTLGVLSGSGNTRTAVFTPSNGINAGTAGVTVAGSSYTDAAGNAGTGTASTSFNYDTKAPTLTITSDATGPLKIGQTATVTFSFSEDPGGSFLSSDIAVIGGTLGSFAGIGATRTAVFTPTANTDNGSGMIAVGASTYNDAAGNTGAADSSLTISYDTKAPAAPSTPALAAGSDTGTSSTDNLTKLLTPSFTGTAEVGATVNLYDGATLIGSGTAGADTKWTIASTTNLSNGAHNITAVAEDAAHNLSTASGTLAISVDAAAPTLVISSDATSTLKTGETATLTFTFSEDPGSTFSWDGSSGSVVVSGGTLSAISGSGNTRTAIFTPAANTDGGSATISVAAAAYTDAAGNAGAAAASPTIGYDTKAPTVAITISNPAMAIGDTSNIVFTFSENPGASFDASDLVITGGTLGPLLGTGLVRSATFFPDANTNNGVASISVTAHSYSDAAGNTGSGAASPGMVFDTLAPTVSITSDKAALKAGETATITFTFSEDPGSSFTSGSVAVSGGTLGAISGTGTSRTAVFTPTAGTNLGTASITIAAGAYTDAARNDGLAGATPSISYDTLAPTLAITSDKAALKFGESATITFTFSEDPGSSFTSGAIAVTGGTLGAITGTGTVRTAVFTPAANTNGGTGSITVAHGAYTDAAGNDGGAGTTPSLSFDTLPPAAPSAPVLDTGSDTGTSHTDKLTYIGTPTLSGAAEAGATVKLYDGATMIGTGTADGAGNWSITTSYLADGTHSIAAVATDAAGNTGVASATADVTVDTIAPALVITSDTATLRAGQTATITFSFSEDPGSTFSSASVGVSGGTLGAISGSGNTRTAVFTPTADTNAGAASISVAHAAYTDAAGNDGGSATLPTIHYDTLAPTVTITSDKPLLKIGETATITFTFSEDPGTSFGWDGTIGTVSVSGGTLSATSGSGTTRTAVFTPTAGTNGGTASITVGEGVYLDAAGNPGHAGTTPGIVFDTLAPNGPSTPILDPASDSGFSSSDKLTKIASPTLTGTAEAGATVKLYDGATVVGTGTADGSGNWSIVANTLAEGSHSIIATATDAAGNTGTGSAALAVVVDTTAPTLAITSAKAALIAGETATITFTFSEDPGTTFTSGDIVVSGGTLSALSGSGAVRTAVFTPTTNTNSGTASITVAGGLYTDAAGNAGGAGTTPSIQFDTLVPTVAITSDKAALKIGETATITFTFSEDPGVSFTGADLTVSGGTLGAISGTGAVRTAVFTPTANTNGGTASITIGEGNYLDAAGNAGHAGSTPSLVFDTLAPNAPSAPVLATASDSGTSSNDNLTKVTTPTLTGSAEAGATVKLYDGATMVGTGTADGAGNWSIVTSTLAEGSHSIVAKATDAAGNTGAGSAALAIVVDTTGPALAITSDKAALIAGQTAAITFTFSEDPGSTFTSGDIVVAGGTLSALSGSGNVRTAVFTPTADTNAGAASITVAGASYTDAAGNAGGAGATPSLHFDTLAPTVAISSDKAALKGGETATITFTFSEDPGSSFTSGSVAVSGGTLGAIAGTGTTRTAVFTPTANTNGGSASISIADGAYGDAAGNAGHAGSAPSLVFDTKAPTLAISSDKAALIAGQAATVTFTFSEDPGSSFTSGDIVVSGGTLSALSGSGAVRTAMFTPTADTNAGTASITVAGGLYTDAAGNAGGAGTTPSIQFDTLVPTVAITSDKSALKIGETATITFTFSEDPGASFTSADLTISGGTLGAISGTGTTRTAVFTPTANTNGGTASITIGEGSYLDAAGNAGHAGSTPSVVFDTLAPNAPSAPVLATASDSGTSTSDNLTKVTTPTLTGSAEAGATVKLYDGATVVGTGTADGSGNWSIVTSTLAEGSHSIVAKATDAAGNTGAGSAALGVLVDTTGPALAITSDKAALIAGQTAAITFTFSEDPGSTFTSGDIVVSGGTLSALSGSGNVRTAVFTPTANTNTGTASITVAGGAYTDAAGNAGGAGATPSVHFDTLVPTVAISSDKAALKIGETAAITFTFSEDPGASFTSADLAISGGTLGPISGTGTVRTAVFTPTANTNGGTAGITIGEGSYLDAAGNAGHAGSAPSVVFDTLAPNAPSAPSLATASDSGTSSSDQLTNIATPTLTGSAEAGATIKLYDGAALVGTGTADGAGNWSIVTNTLAQGSHAIAATATDAAGNTGAASAALAISIDQTAPTLVISSDKAALIAGQTATVTFTFSEDPGSTFTSGDIVVSGGTLSALSGTGAVRTAVFTPTADMNAGTASITVASSVYTDAAGNAGGAGTTPSIHFDTLVPTVSISSDKAALKIGETATITFSFSEDPGASFTSGDLTVSGGALGAITGTGATRTAVFTPDANTNGGTASITIGEGSYLDAAGNAGHAGATPALVFDTKAPTLAITSDKAALIAGQTATVSFTFSEDPGSSFTSDDIVVSGGTLSALSGTGTVRTAVFTPTADTNAGTASITVASGVYSDAAGNAGGAGTTPAIQFDTLVPTVAITSDKSALKIGEAATITFTFSEDPGASFTSGDLAISGGTLGAISGTGATRTAVFTPTAGTNGGTASITIDAGKYTDAAGNPGQAGATPVVVFDTLAPAAPSAPVLAAASDNGASSSDNITNAQTLKFTGTAEDGATVTLIDNTSKAVLATGTATGGAWSIDVNGLPEGVTSVAAFATDAAGNTGATSAALAVTIDRTAPGAPSLALASGAASGSTVNDGTVKVLNLAPGASWQYSLDAGAHWSAGTGDNFKLTADNSYTAIVRQLDIAGNISTSSAQLKFNLDTTGPTSTVTISDNALVSGETATVTIRFSEPVAGFGLDDVSASSGTLSNLVSRDGGLTWTATLTPAGGTVASTNVVTVNNAGVTDGAGNAGVGTNSSPNYSVQTSAIGASIVLSDSSLAAGETAVVTISFTEAVPGLRLSNLGVANGVLSGLSSADGGLTWTATLTPAANTRDATNVITLDNASLTGISGQHGQGTSTSANYGVFTVRPSATVSLADHVLAPGGSTAVTIKFSTAVSDFDGADISVTHATLSSLRSADGGVTWTGTLTAAAAAAAAQPGSIEIDLRGVHDAAGNTGLGLTSAAFVLASANAKSSSVDGVTILTDTFKDPHTGLPQQVVAIPDVQPGRVDDSSTSHPGLADIPLASAPGSSTPTLTASLPTGAGMLELGSAAPLSANDAATDLVRRITDNTASGSSTQADMAAHAQDFLASLAAGTVVQTSTIVPTVARGATLDQPIVISGATPPQGATNAPVVGLVIDGTGLPAGTTLQLDNVNFAAVTGDVRLFGGLGQNYVVGDAGSQTIYLGPDDDVLFGGGGDDFIGSAGGNDILHGGDGNDLVAGGIGNDTLFGDAGNDTVNGGRSTTGNWSFHISASGAISAVHSGAVFTLNGSETVQSSELDATVPELRFLKADQQKVAGIALLYAALDRVPDLAGLSFWATSGASLQDVAKGVLASAEFGATPLGQAGNVAFITGMYQHVLGRAPEQAALDYWNGRLTAGASRADVLTAVALSDEHKAGATKVDGITIGQGSVRHEAGWFAGSGDDILDGGAGSDWLVGGDGFDTVVYSGNRAQYHFTIGADNQIHVLDTANGDLDTLLGIESARFKDGTIDITVLERDPAQLARVGLMYEAVLHRPADLASLASWTAQNMSATQLAQAFTASADYQSKFAGMSDAAFVQALYANSGLAASAAGGMQSWQDYLGHHSRAELIATWIGQDAVVQAQFGANGLWLA</sequence>
<feature type="domain" description="Bacterial Ig-like" evidence="6">
    <location>
        <begin position="1984"/>
        <end position="2076"/>
    </location>
</feature>
<feature type="domain" description="Bacterial Ig-like" evidence="5">
    <location>
        <begin position="675"/>
        <end position="770"/>
    </location>
</feature>
<feature type="domain" description="Bacterial Ig-like" evidence="6">
    <location>
        <begin position="3683"/>
        <end position="3779"/>
    </location>
</feature>
<dbReference type="Pfam" id="PF19078">
    <property type="entry name" value="Big_12"/>
    <property type="match status" value="23"/>
</dbReference>
<dbReference type="PRINTS" id="PR00313">
    <property type="entry name" value="CABNDNGRPT"/>
</dbReference>
<feature type="region of interest" description="Disordered" evidence="1">
    <location>
        <begin position="3920"/>
        <end position="3953"/>
    </location>
</feature>
<dbReference type="PANTHER" id="PTHR34677">
    <property type="match status" value="1"/>
</dbReference>
<dbReference type="Gene3D" id="1.10.3130.20">
    <property type="entry name" value="Phycobilisome linker domain"/>
    <property type="match status" value="1"/>
</dbReference>
<evidence type="ECO:0000256" key="1">
    <source>
        <dbReference type="SAM" id="MobiDB-lite"/>
    </source>
</evidence>
<feature type="domain" description="Bacterial Ig-like" evidence="6">
    <location>
        <begin position="1278"/>
        <end position="1369"/>
    </location>
</feature>
<feature type="domain" description="Bacterial Ig-like" evidence="6">
    <location>
        <begin position="2285"/>
        <end position="2376"/>
    </location>
</feature>
<dbReference type="EMBL" id="JANUGU010000014">
    <property type="protein sequence ID" value="MCS0661151.1"/>
    <property type="molecule type" value="Genomic_DNA"/>
</dbReference>
<protein>
    <submittedName>
        <fullName evidence="7">Ig-like domain-containing protein</fullName>
    </submittedName>
</protein>
<comment type="caution">
    <text evidence="7">The sequence shown here is derived from an EMBL/GenBank/DDBJ whole genome shotgun (WGS) entry which is preliminary data.</text>
</comment>
<dbReference type="Pfam" id="PF19077">
    <property type="entry name" value="Big_13"/>
    <property type="match status" value="2"/>
</dbReference>
<evidence type="ECO:0000259" key="3">
    <source>
        <dbReference type="Pfam" id="PF14252"/>
    </source>
</evidence>
<keyword evidence="8" id="KW-1185">Reference proteome</keyword>
<feature type="domain" description="DUF4347" evidence="3">
    <location>
        <begin position="13"/>
        <end position="174"/>
    </location>
</feature>
<feature type="domain" description="Bacterial Ig-like" evidence="6">
    <location>
        <begin position="2686"/>
        <end position="2779"/>
    </location>
</feature>
<dbReference type="InterPro" id="IPR044016">
    <property type="entry name" value="Big_13"/>
</dbReference>
<feature type="compositionally biased region" description="Polar residues" evidence="1">
    <location>
        <begin position="2099"/>
        <end position="2116"/>
    </location>
</feature>
<feature type="compositionally biased region" description="Low complexity" evidence="1">
    <location>
        <begin position="3940"/>
        <end position="3953"/>
    </location>
</feature>
<feature type="domain" description="Bacterial Ig-like" evidence="6">
    <location>
        <begin position="3577"/>
        <end position="3678"/>
    </location>
</feature>
<feature type="domain" description="Bacterial Ig-like" evidence="6">
    <location>
        <begin position="3287"/>
        <end position="3378"/>
    </location>
</feature>
<dbReference type="PROSITE" id="PS00330">
    <property type="entry name" value="HEMOLYSIN_CALCIUM"/>
    <property type="match status" value="2"/>
</dbReference>
<dbReference type="Pfam" id="PF14252">
    <property type="entry name" value="DUF4347"/>
    <property type="match status" value="1"/>
</dbReference>
<organism evidence="7 8">
    <name type="scientific">Massilia terrae</name>
    <dbReference type="NCBI Taxonomy" id="1811224"/>
    <lineage>
        <taxon>Bacteria</taxon>
        <taxon>Pseudomonadati</taxon>
        <taxon>Pseudomonadota</taxon>
        <taxon>Betaproteobacteria</taxon>
        <taxon>Burkholderiales</taxon>
        <taxon>Oxalobacteraceae</taxon>
        <taxon>Telluria group</taxon>
        <taxon>Massilia</taxon>
    </lineage>
</organism>
<dbReference type="Pfam" id="PF17963">
    <property type="entry name" value="Big_9"/>
    <property type="match status" value="1"/>
</dbReference>